<dbReference type="Proteomes" id="UP000237347">
    <property type="component" value="Unassembled WGS sequence"/>
</dbReference>
<protein>
    <submittedName>
        <fullName evidence="1">Uncharacterized protein</fullName>
    </submittedName>
</protein>
<dbReference type="AlphaFoldDB" id="A0AAW0ITT5"/>
<reference evidence="1 2" key="1">
    <citation type="journal article" date="2018" name="Sci. Data">
        <title>The draft genome sequence of cork oak.</title>
        <authorList>
            <person name="Ramos A.M."/>
            <person name="Usie A."/>
            <person name="Barbosa P."/>
            <person name="Barros P.M."/>
            <person name="Capote T."/>
            <person name="Chaves I."/>
            <person name="Simoes F."/>
            <person name="Abreu I."/>
            <person name="Carrasquinho I."/>
            <person name="Faro C."/>
            <person name="Guimaraes J.B."/>
            <person name="Mendonca D."/>
            <person name="Nobrega F."/>
            <person name="Rodrigues L."/>
            <person name="Saibo N.J.M."/>
            <person name="Varela M.C."/>
            <person name="Egas C."/>
            <person name="Matos J."/>
            <person name="Miguel C.M."/>
            <person name="Oliveira M.M."/>
            <person name="Ricardo C.P."/>
            <person name="Goncalves S."/>
        </authorList>
    </citation>
    <scope>NUCLEOTIDE SEQUENCE [LARGE SCALE GENOMIC DNA]</scope>
    <source>
        <strain evidence="2">cv. HL8</strain>
    </source>
</reference>
<dbReference type="EMBL" id="PKMF04000866">
    <property type="protein sequence ID" value="KAK7817712.1"/>
    <property type="molecule type" value="Genomic_DNA"/>
</dbReference>
<accession>A0AAW0ITT5</accession>
<sequence>MLHSAAGWFLPEDREAITSIPLSTIDTNDKVIWAENRSGKFTVKSAYALALEEKQCSALEDCSNGLARRKVWKAIWHLNVPQKVKNFA</sequence>
<proteinExistence type="predicted"/>
<organism evidence="1 2">
    <name type="scientific">Quercus suber</name>
    <name type="common">Cork oak</name>
    <dbReference type="NCBI Taxonomy" id="58331"/>
    <lineage>
        <taxon>Eukaryota</taxon>
        <taxon>Viridiplantae</taxon>
        <taxon>Streptophyta</taxon>
        <taxon>Embryophyta</taxon>
        <taxon>Tracheophyta</taxon>
        <taxon>Spermatophyta</taxon>
        <taxon>Magnoliopsida</taxon>
        <taxon>eudicotyledons</taxon>
        <taxon>Gunneridae</taxon>
        <taxon>Pentapetalae</taxon>
        <taxon>rosids</taxon>
        <taxon>fabids</taxon>
        <taxon>Fagales</taxon>
        <taxon>Fagaceae</taxon>
        <taxon>Quercus</taxon>
    </lineage>
</organism>
<gene>
    <name evidence="1" type="ORF">CFP56_042466</name>
</gene>
<keyword evidence="2" id="KW-1185">Reference proteome</keyword>
<evidence type="ECO:0000313" key="2">
    <source>
        <dbReference type="Proteomes" id="UP000237347"/>
    </source>
</evidence>
<name>A0AAW0ITT5_QUESU</name>
<comment type="caution">
    <text evidence="1">The sequence shown here is derived from an EMBL/GenBank/DDBJ whole genome shotgun (WGS) entry which is preliminary data.</text>
</comment>
<evidence type="ECO:0000313" key="1">
    <source>
        <dbReference type="EMBL" id="KAK7817712.1"/>
    </source>
</evidence>